<evidence type="ECO:0000313" key="1">
    <source>
        <dbReference type="EMBL" id="MPC63381.1"/>
    </source>
</evidence>
<gene>
    <name evidence="1" type="ORF">E2C01_057479</name>
</gene>
<sequence>MEANAFPAMGTPIAGNDTMVKQKAVGEAHDWEVATQHLTDHSHSRVTDWGLLQVIKVGRLKLNSPTTSSDGVRRRLATVVEASMWSPLVFSR</sequence>
<dbReference type="AlphaFoldDB" id="A0A5B7GSZ6"/>
<dbReference type="EMBL" id="VSRR010020730">
    <property type="protein sequence ID" value="MPC63381.1"/>
    <property type="molecule type" value="Genomic_DNA"/>
</dbReference>
<dbReference type="Proteomes" id="UP000324222">
    <property type="component" value="Unassembled WGS sequence"/>
</dbReference>
<comment type="caution">
    <text evidence="1">The sequence shown here is derived from an EMBL/GenBank/DDBJ whole genome shotgun (WGS) entry which is preliminary data.</text>
</comment>
<protein>
    <submittedName>
        <fullName evidence="1">Uncharacterized protein</fullName>
    </submittedName>
</protein>
<reference evidence="1 2" key="1">
    <citation type="submission" date="2019-05" db="EMBL/GenBank/DDBJ databases">
        <title>Another draft genome of Portunus trituberculatus and its Hox gene families provides insights of decapod evolution.</title>
        <authorList>
            <person name="Jeong J.-H."/>
            <person name="Song I."/>
            <person name="Kim S."/>
            <person name="Choi T."/>
            <person name="Kim D."/>
            <person name="Ryu S."/>
            <person name="Kim W."/>
        </authorList>
    </citation>
    <scope>NUCLEOTIDE SEQUENCE [LARGE SCALE GENOMIC DNA]</scope>
    <source>
        <tissue evidence="1">Muscle</tissue>
    </source>
</reference>
<proteinExistence type="predicted"/>
<accession>A0A5B7GSZ6</accession>
<name>A0A5B7GSZ6_PORTR</name>
<evidence type="ECO:0000313" key="2">
    <source>
        <dbReference type="Proteomes" id="UP000324222"/>
    </source>
</evidence>
<organism evidence="1 2">
    <name type="scientific">Portunus trituberculatus</name>
    <name type="common">Swimming crab</name>
    <name type="synonym">Neptunus trituberculatus</name>
    <dbReference type="NCBI Taxonomy" id="210409"/>
    <lineage>
        <taxon>Eukaryota</taxon>
        <taxon>Metazoa</taxon>
        <taxon>Ecdysozoa</taxon>
        <taxon>Arthropoda</taxon>
        <taxon>Crustacea</taxon>
        <taxon>Multicrustacea</taxon>
        <taxon>Malacostraca</taxon>
        <taxon>Eumalacostraca</taxon>
        <taxon>Eucarida</taxon>
        <taxon>Decapoda</taxon>
        <taxon>Pleocyemata</taxon>
        <taxon>Brachyura</taxon>
        <taxon>Eubrachyura</taxon>
        <taxon>Portunoidea</taxon>
        <taxon>Portunidae</taxon>
        <taxon>Portuninae</taxon>
        <taxon>Portunus</taxon>
    </lineage>
</organism>
<keyword evidence="2" id="KW-1185">Reference proteome</keyword>